<sequence length="117" mass="12839">MRCDAMRFAAATRDRVTGLRVFPLGKFAHEGVPRVILLLRTRTLFKTAVPRDFDPVEADDAGDVDRSVRADRRDFDHGRVGAGRERVTNGSVARGAFELATSSREAHATASKVVLNS</sequence>
<evidence type="ECO:0000313" key="2">
    <source>
        <dbReference type="Proteomes" id="UP000249464"/>
    </source>
</evidence>
<protein>
    <submittedName>
        <fullName evidence="1">BQ5605_C008g05031 protein</fullName>
    </submittedName>
</protein>
<organism evidence="1 2">
    <name type="scientific">Microbotryum silenes-dioicae</name>
    <dbReference type="NCBI Taxonomy" id="796604"/>
    <lineage>
        <taxon>Eukaryota</taxon>
        <taxon>Fungi</taxon>
        <taxon>Dikarya</taxon>
        <taxon>Basidiomycota</taxon>
        <taxon>Pucciniomycotina</taxon>
        <taxon>Microbotryomycetes</taxon>
        <taxon>Microbotryales</taxon>
        <taxon>Microbotryaceae</taxon>
        <taxon>Microbotryum</taxon>
    </lineage>
</organism>
<name>A0A2X0MGJ8_9BASI</name>
<dbReference type="EMBL" id="FQNC01000048">
    <property type="protein sequence ID" value="SGY79076.1"/>
    <property type="molecule type" value="Genomic_DNA"/>
</dbReference>
<dbReference type="Proteomes" id="UP000249464">
    <property type="component" value="Unassembled WGS sequence"/>
</dbReference>
<evidence type="ECO:0000313" key="1">
    <source>
        <dbReference type="EMBL" id="SGY79076.1"/>
    </source>
</evidence>
<reference evidence="1 2" key="1">
    <citation type="submission" date="2016-11" db="EMBL/GenBank/DDBJ databases">
        <authorList>
            <person name="Jaros S."/>
            <person name="Januszkiewicz K."/>
            <person name="Wedrychowicz H."/>
        </authorList>
    </citation>
    <scope>NUCLEOTIDE SEQUENCE [LARGE SCALE GENOMIC DNA]</scope>
</reference>
<accession>A0A2X0MGJ8</accession>
<proteinExistence type="predicted"/>
<dbReference type="AlphaFoldDB" id="A0A2X0MGJ8"/>
<keyword evidence="2" id="KW-1185">Reference proteome</keyword>
<gene>
    <name evidence="1" type="primary">BQ5605_C008g05031</name>
    <name evidence="1" type="ORF">BQ5605_C008G05031</name>
</gene>